<keyword evidence="1" id="KW-0472">Membrane</keyword>
<protein>
    <submittedName>
        <fullName evidence="2">Uncharacterized protein</fullName>
    </submittedName>
</protein>
<name>A0A1D7QWG5_9BACI</name>
<evidence type="ECO:0000256" key="1">
    <source>
        <dbReference type="SAM" id="Phobius"/>
    </source>
</evidence>
<evidence type="ECO:0000313" key="2">
    <source>
        <dbReference type="EMBL" id="AOM83346.1"/>
    </source>
</evidence>
<dbReference type="OrthoDB" id="9872483at2"/>
<evidence type="ECO:0000313" key="3">
    <source>
        <dbReference type="Proteomes" id="UP000094463"/>
    </source>
</evidence>
<organism evidence="2 3">
    <name type="scientific">Salisediminibacterium beveridgei</name>
    <dbReference type="NCBI Taxonomy" id="632773"/>
    <lineage>
        <taxon>Bacteria</taxon>
        <taxon>Bacillati</taxon>
        <taxon>Bacillota</taxon>
        <taxon>Bacilli</taxon>
        <taxon>Bacillales</taxon>
        <taxon>Bacillaceae</taxon>
        <taxon>Salisediminibacterium</taxon>
    </lineage>
</organism>
<accession>A0A1D7QWG5</accession>
<feature type="transmembrane region" description="Helical" evidence="1">
    <location>
        <begin position="12"/>
        <end position="33"/>
    </location>
</feature>
<dbReference type="EMBL" id="CP012502">
    <property type="protein sequence ID" value="AOM83346.1"/>
    <property type="molecule type" value="Genomic_DNA"/>
</dbReference>
<proteinExistence type="predicted"/>
<sequence length="95" mass="10671">MIHGEIYRKLLLYSAILVAFGGAVTAIFLGLNFHLVPPDIDPDTGEVFYEGMLHPQRWWIATAVFMITLITSFIMMGLSAVIGILTEIRDKKNMD</sequence>
<feature type="transmembrane region" description="Helical" evidence="1">
    <location>
        <begin position="58"/>
        <end position="85"/>
    </location>
</feature>
<dbReference type="RefSeq" id="WP_069365336.1">
    <property type="nucleotide sequence ID" value="NZ_CP012502.1"/>
</dbReference>
<dbReference type="KEGG" id="bbev:BBEV_1985"/>
<keyword evidence="1" id="KW-1133">Transmembrane helix</keyword>
<keyword evidence="1" id="KW-0812">Transmembrane</keyword>
<gene>
    <name evidence="2" type="ORF">BBEV_1985</name>
</gene>
<dbReference type="STRING" id="632773.BBEV_1985"/>
<reference evidence="2 3" key="1">
    <citation type="submission" date="2015-08" db="EMBL/GenBank/DDBJ databases">
        <title>The complete genome sequence of Bacillus beveridgei MLTeJB.</title>
        <authorList>
            <person name="Hanson T.E."/>
            <person name="Mesa C."/>
            <person name="Basesman S.M."/>
            <person name="Oremland R.S."/>
        </authorList>
    </citation>
    <scope>NUCLEOTIDE SEQUENCE [LARGE SCALE GENOMIC DNA]</scope>
    <source>
        <strain evidence="2 3">MLTeJB</strain>
    </source>
</reference>
<keyword evidence="3" id="KW-1185">Reference proteome</keyword>
<dbReference type="AlphaFoldDB" id="A0A1D7QWG5"/>
<dbReference type="Proteomes" id="UP000094463">
    <property type="component" value="Chromosome"/>
</dbReference>